<comment type="caution">
    <text evidence="2">The sequence shown here is derived from an EMBL/GenBank/DDBJ whole genome shotgun (WGS) entry which is preliminary data.</text>
</comment>
<dbReference type="Pfam" id="PF08808">
    <property type="entry name" value="RES"/>
    <property type="match status" value="1"/>
</dbReference>
<proteinExistence type="predicted"/>
<dbReference type="RefSeq" id="WP_131863365.1">
    <property type="nucleotide sequence ID" value="NZ_SMCR01000001.1"/>
</dbReference>
<name>A0A4R3Z5S2_9GAMM</name>
<dbReference type="AlphaFoldDB" id="A0A4R3Z5S2"/>
<evidence type="ECO:0000313" key="2">
    <source>
        <dbReference type="EMBL" id="TCV99824.1"/>
    </source>
</evidence>
<gene>
    <name evidence="2" type="ORF">EDC52_101161</name>
</gene>
<evidence type="ECO:0000259" key="1">
    <source>
        <dbReference type="SMART" id="SM00953"/>
    </source>
</evidence>
<sequence>MVNADNLSLPAVSLTHQRGYRLINSKYPPIFLFDDVADEDEFQCLFELQALTNPRLSAGIGNLSVLPLSEIPFGIPGCSYAVGPFTHVNPGGSRFSDGTFGVLYIADEMETAIAEVAYHQQGYWQAVEGFKFERLIMRGLLCTFKIDPAHTAMELPLTDAIYDPDSYAVSAQVGASLRSAGSEGIIYRSVRRAGAHCWALFTPRGVTGVRQCAHYELIWNGKEISQIDWIKSTRHN</sequence>
<dbReference type="InterPro" id="IPR014914">
    <property type="entry name" value="RES_dom"/>
</dbReference>
<dbReference type="EMBL" id="SMCR01000001">
    <property type="protein sequence ID" value="TCV99824.1"/>
    <property type="molecule type" value="Genomic_DNA"/>
</dbReference>
<dbReference type="Proteomes" id="UP000295719">
    <property type="component" value="Unassembled WGS sequence"/>
</dbReference>
<accession>A0A4R3Z5S2</accession>
<keyword evidence="3" id="KW-1185">Reference proteome</keyword>
<protein>
    <submittedName>
        <fullName evidence="2">RES domain-containing protein</fullName>
    </submittedName>
</protein>
<evidence type="ECO:0000313" key="3">
    <source>
        <dbReference type="Proteomes" id="UP000295719"/>
    </source>
</evidence>
<dbReference type="SMART" id="SM00953">
    <property type="entry name" value="RES"/>
    <property type="match status" value="1"/>
</dbReference>
<organism evidence="2 3">
    <name type="scientific">Biostraticola tofi</name>
    <dbReference type="NCBI Taxonomy" id="466109"/>
    <lineage>
        <taxon>Bacteria</taxon>
        <taxon>Pseudomonadati</taxon>
        <taxon>Pseudomonadota</taxon>
        <taxon>Gammaproteobacteria</taxon>
        <taxon>Enterobacterales</taxon>
        <taxon>Bruguierivoracaceae</taxon>
        <taxon>Biostraticola</taxon>
    </lineage>
</organism>
<reference evidence="2 3" key="1">
    <citation type="submission" date="2019-03" db="EMBL/GenBank/DDBJ databases">
        <title>Genomic Encyclopedia of Type Strains, Phase IV (KMG-IV): sequencing the most valuable type-strain genomes for metagenomic binning, comparative biology and taxonomic classification.</title>
        <authorList>
            <person name="Goeker M."/>
        </authorList>
    </citation>
    <scope>NUCLEOTIDE SEQUENCE [LARGE SCALE GENOMIC DNA]</scope>
    <source>
        <strain evidence="2 3">DSM 19580</strain>
    </source>
</reference>
<dbReference type="OrthoDB" id="9795903at2"/>
<feature type="domain" description="RES" evidence="1">
    <location>
        <begin position="84"/>
        <end position="212"/>
    </location>
</feature>